<dbReference type="GO" id="GO:0005886">
    <property type="term" value="C:plasma membrane"/>
    <property type="evidence" value="ECO:0007669"/>
    <property type="project" value="UniProtKB-SubCell"/>
</dbReference>
<evidence type="ECO:0000256" key="14">
    <source>
        <dbReference type="PROSITE-ProRule" id="PRU00228"/>
    </source>
</evidence>
<dbReference type="Pfam" id="PF00569">
    <property type="entry name" value="ZZ"/>
    <property type="match status" value="1"/>
</dbReference>
<evidence type="ECO:0000256" key="5">
    <source>
        <dbReference type="ARBA" id="ARBA00022490"/>
    </source>
</evidence>
<dbReference type="InterPro" id="IPR000433">
    <property type="entry name" value="Znf_ZZ"/>
</dbReference>
<keyword evidence="6" id="KW-0597">Phosphoprotein</keyword>
<dbReference type="PANTHER" id="PTHR12268:SF19">
    <property type="entry name" value="DYSTROBREVIN ALPHA"/>
    <property type="match status" value="1"/>
</dbReference>
<feature type="domain" description="ZZ-type" evidence="16">
    <location>
        <begin position="238"/>
        <end position="294"/>
    </location>
</feature>
<keyword evidence="17" id="KW-1185">Reference proteome</keyword>
<evidence type="ECO:0000256" key="4">
    <source>
        <dbReference type="ARBA" id="ARBA00022475"/>
    </source>
</evidence>
<evidence type="ECO:0000313" key="17">
    <source>
        <dbReference type="Proteomes" id="UP000245341"/>
    </source>
</evidence>
<evidence type="ECO:0000256" key="11">
    <source>
        <dbReference type="ARBA" id="ARBA00023054"/>
    </source>
</evidence>
<accession>A0A7F8QYG6</accession>
<evidence type="ECO:0000256" key="9">
    <source>
        <dbReference type="ARBA" id="ARBA00022833"/>
    </source>
</evidence>
<gene>
    <name evidence="18" type="primary">DTNA</name>
</gene>
<dbReference type="GO" id="GO:0005737">
    <property type="term" value="C:cytoplasm"/>
    <property type="evidence" value="ECO:0007669"/>
    <property type="project" value="UniProtKB-SubCell"/>
</dbReference>
<comment type="similarity">
    <text evidence="3">Belongs to the dystrophin family. Dystrobrevin subfamily.</text>
</comment>
<dbReference type="CTD" id="1837"/>
<evidence type="ECO:0000313" key="18">
    <source>
        <dbReference type="RefSeq" id="XP_030885453.1"/>
    </source>
</evidence>
<evidence type="ECO:0000256" key="13">
    <source>
        <dbReference type="ARBA" id="ARBA00034103"/>
    </source>
</evidence>
<dbReference type="PIRSF" id="PIRSF038204">
    <property type="entry name" value="Distrobrevin"/>
    <property type="match status" value="1"/>
</dbReference>
<dbReference type="PROSITE" id="PS50135">
    <property type="entry name" value="ZF_ZZ_2"/>
    <property type="match status" value="1"/>
</dbReference>
<dbReference type="PROSITE" id="PS01357">
    <property type="entry name" value="ZF_ZZ_1"/>
    <property type="match status" value="1"/>
</dbReference>
<protein>
    <submittedName>
        <fullName evidence="18">Dystrobrevin alpha isoform X2</fullName>
    </submittedName>
</protein>
<dbReference type="GO" id="GO:0008270">
    <property type="term" value="F:zinc ion binding"/>
    <property type="evidence" value="ECO:0007669"/>
    <property type="project" value="UniProtKB-KW"/>
</dbReference>
<keyword evidence="5" id="KW-0963">Cytoplasm</keyword>
<dbReference type="InterPro" id="IPR015153">
    <property type="entry name" value="EF-hand_dom_typ1"/>
</dbReference>
<dbReference type="AlphaFoldDB" id="A0A7F8QYG6"/>
<name>A0A7F8QYG6_LEPWE</name>
<dbReference type="InterPro" id="IPR017432">
    <property type="entry name" value="Distrobrevin"/>
</dbReference>
<dbReference type="SUPFAM" id="SSF57850">
    <property type="entry name" value="RING/U-box"/>
    <property type="match status" value="1"/>
</dbReference>
<comment type="subcellular location">
    <subcellularLocation>
        <location evidence="1">Cell membrane</location>
    </subcellularLocation>
    <subcellularLocation>
        <location evidence="2">Cytoplasm</location>
    </subcellularLocation>
    <subcellularLocation>
        <location evidence="13">Synapse</location>
    </subcellularLocation>
</comment>
<sequence length="549" mass="62281">MIEDSGKRGNTMAERRQLFAEMRAQDLDRIRLSTYRTACKLRFVQKKCNLHLVDIWNVIEALRENALNNLDPNIELSVARLEAVLSTIFYQLNKRMPTTHQIQVEQSISLLLNFLLAAFDPEGHGKISVFAVKMALATLCGGKIMDKLRYIFSMISDSSGVMVYGRYDQFLREVLKLPTAVFEGPSFGYTEQSARSCFSQQKKVTLNGFLDTLMSDPPPQCLVWLPLLHRLANVENVFHPVECSYCHSESMMGFRYRCQQCHNYQLCQDCFWRGHAGGSHSNQHQMKEYTSWKSPAKKLTNALSKSLSCASSREPLHPMFPDQPEKPLNLAHIVPPRPVTSMNDTLFSHSVPSSGSPFITRRLPEGISASSPGAEEHSLIKLYVNQLDHSPRSPPKDSEVEQNKLLARAAPAFLKGKGIQYSLNVADRLADEHVLIGLYVNRLRNNPSCMLESSNRLDEEHRLIARYAARLAAESTSSQPTQQRSAPDISFTIDANKQQRQLIAELENKNREILQEIQRLRLEHEQASQPTPEKAQQNPTLLAELRLLR</sequence>
<organism evidence="17 18">
    <name type="scientific">Leptonychotes weddellii</name>
    <name type="common">Weddell seal</name>
    <name type="synonym">Otaria weddellii</name>
    <dbReference type="NCBI Taxonomy" id="9713"/>
    <lineage>
        <taxon>Eukaryota</taxon>
        <taxon>Metazoa</taxon>
        <taxon>Chordata</taxon>
        <taxon>Craniata</taxon>
        <taxon>Vertebrata</taxon>
        <taxon>Euteleostomi</taxon>
        <taxon>Mammalia</taxon>
        <taxon>Eutheria</taxon>
        <taxon>Laurasiatheria</taxon>
        <taxon>Carnivora</taxon>
        <taxon>Caniformia</taxon>
        <taxon>Pinnipedia</taxon>
        <taxon>Phocidae</taxon>
        <taxon>Monachinae</taxon>
        <taxon>Lobodontini</taxon>
        <taxon>Leptonychotes</taxon>
    </lineage>
</organism>
<proteinExistence type="inferred from homology"/>
<dbReference type="GO" id="GO:0099536">
    <property type="term" value="P:synaptic signaling"/>
    <property type="evidence" value="ECO:0007669"/>
    <property type="project" value="TreeGrafter"/>
</dbReference>
<dbReference type="Pfam" id="PF09069">
    <property type="entry name" value="EF-hand_3"/>
    <property type="match status" value="1"/>
</dbReference>
<reference evidence="18" key="1">
    <citation type="submission" date="2025-08" db="UniProtKB">
        <authorList>
            <consortium name="RefSeq"/>
        </authorList>
    </citation>
    <scope>IDENTIFICATION</scope>
    <source>
        <tissue evidence="18">Liver</tissue>
    </source>
</reference>
<evidence type="ECO:0000256" key="12">
    <source>
        <dbReference type="ARBA" id="ARBA00023136"/>
    </source>
</evidence>
<dbReference type="InterPro" id="IPR015154">
    <property type="entry name" value="EF-hand_dom_typ2"/>
</dbReference>
<keyword evidence="11 15" id="KW-0175">Coiled coil</keyword>
<dbReference type="FunFam" id="1.10.238.10:FF:000014">
    <property type="entry name" value="Dystrobrevin alpha"/>
    <property type="match status" value="1"/>
</dbReference>
<evidence type="ECO:0000256" key="7">
    <source>
        <dbReference type="ARBA" id="ARBA00022723"/>
    </source>
</evidence>
<feature type="coiled-coil region" evidence="15">
    <location>
        <begin position="496"/>
        <end position="523"/>
    </location>
</feature>
<dbReference type="FunFam" id="3.30.60.90:FF:000002">
    <property type="entry name" value="Dystrobrevin alpha"/>
    <property type="match status" value="1"/>
</dbReference>
<keyword evidence="10" id="KW-0770">Synapse</keyword>
<keyword evidence="9" id="KW-0862">Zinc</keyword>
<keyword evidence="4" id="KW-1003">Cell membrane</keyword>
<evidence type="ECO:0000256" key="8">
    <source>
        <dbReference type="ARBA" id="ARBA00022771"/>
    </source>
</evidence>
<dbReference type="InterPro" id="IPR043145">
    <property type="entry name" value="Znf_ZZ_sf"/>
</dbReference>
<dbReference type="InterPro" id="IPR011992">
    <property type="entry name" value="EF-hand-dom_pair"/>
</dbReference>
<keyword evidence="8 14" id="KW-0863">Zinc-finger</keyword>
<dbReference type="GeneID" id="102729133"/>
<keyword evidence="7" id="KW-0479">Metal-binding</keyword>
<dbReference type="SMART" id="SM00291">
    <property type="entry name" value="ZnF_ZZ"/>
    <property type="match status" value="1"/>
</dbReference>
<dbReference type="Pfam" id="PF09068">
    <property type="entry name" value="EF-hand_2"/>
    <property type="match status" value="1"/>
</dbReference>
<dbReference type="CDD" id="cd02334">
    <property type="entry name" value="ZZ_dystrophin"/>
    <property type="match status" value="1"/>
</dbReference>
<evidence type="ECO:0000256" key="15">
    <source>
        <dbReference type="SAM" id="Coils"/>
    </source>
</evidence>
<dbReference type="Gene3D" id="3.30.60.90">
    <property type="match status" value="1"/>
</dbReference>
<dbReference type="Gene3D" id="1.10.238.10">
    <property type="entry name" value="EF-hand"/>
    <property type="match status" value="2"/>
</dbReference>
<evidence type="ECO:0000256" key="6">
    <source>
        <dbReference type="ARBA" id="ARBA00022553"/>
    </source>
</evidence>
<evidence type="ECO:0000256" key="2">
    <source>
        <dbReference type="ARBA" id="ARBA00004496"/>
    </source>
</evidence>
<evidence type="ECO:0000256" key="10">
    <source>
        <dbReference type="ARBA" id="ARBA00023018"/>
    </source>
</evidence>
<dbReference type="InterPro" id="IPR050774">
    <property type="entry name" value="KCMF1/Dystrophin"/>
</dbReference>
<evidence type="ECO:0000256" key="1">
    <source>
        <dbReference type="ARBA" id="ARBA00004236"/>
    </source>
</evidence>
<dbReference type="GO" id="GO:0045202">
    <property type="term" value="C:synapse"/>
    <property type="evidence" value="ECO:0007669"/>
    <property type="project" value="UniProtKB-SubCell"/>
</dbReference>
<keyword evidence="12" id="KW-0472">Membrane</keyword>
<dbReference type="CDD" id="cd16249">
    <property type="entry name" value="EFh_DTNA"/>
    <property type="match status" value="1"/>
</dbReference>
<dbReference type="SUPFAM" id="SSF47473">
    <property type="entry name" value="EF-hand"/>
    <property type="match status" value="2"/>
</dbReference>
<dbReference type="FunFam" id="1.10.238.10:FF:000016">
    <property type="entry name" value="Dystrobrevin alpha"/>
    <property type="match status" value="1"/>
</dbReference>
<evidence type="ECO:0000256" key="3">
    <source>
        <dbReference type="ARBA" id="ARBA00009563"/>
    </source>
</evidence>
<evidence type="ECO:0000259" key="16">
    <source>
        <dbReference type="PROSITE" id="PS50135"/>
    </source>
</evidence>
<dbReference type="RefSeq" id="XP_030885453.1">
    <property type="nucleotide sequence ID" value="XM_031029593.1"/>
</dbReference>
<dbReference type="PANTHER" id="PTHR12268">
    <property type="entry name" value="E3 UBIQUITIN-PROTEIN LIGASE KCMF1"/>
    <property type="match status" value="1"/>
</dbReference>
<dbReference type="Proteomes" id="UP000245341">
    <property type="component" value="Unplaced"/>
</dbReference>